<keyword evidence="2" id="KW-1185">Reference proteome</keyword>
<dbReference type="SUPFAM" id="SSF56935">
    <property type="entry name" value="Porins"/>
    <property type="match status" value="1"/>
</dbReference>
<dbReference type="STRING" id="254406.SAMN04488042_107219"/>
<evidence type="ECO:0000313" key="1">
    <source>
        <dbReference type="EMBL" id="SFM46084.1"/>
    </source>
</evidence>
<gene>
    <name evidence="1" type="ORF">SAMN04488042_107219</name>
</gene>
<sequence length="555" mass="58796">MIMSDVLSFDRRALSLAAVLAGATGVAAPGWADGAGSGAVAKSPLEQHYRHQFNFPTGVVLPKGALDTWIGALHTIPGTNTNSTGTGNQFYFGGFQYGIADRFQAGLSYSLFQDPPPKPINGNIPPIRVEVLALSGAYQFVDTGNWKIAAEASIEHALFEGLNGNAADEFRGAIGALNVPISYVPNDQWMFTVTPGVSFLPDKMGGVPLYGTLGYIGAGVNWKPSLRWSAYGSVTVPVTGNNTIRQSGAMDREPVWTVGARYNVSPKTALDFFATNGMGVTPATRALTFFPDGDTTLIGATMTWTPGTGPGYRPNYRGLSGEPLTRRQTDLQLDGFTLSSPDTMTPGTFAVTGFGGSQGSYGGGFKISPDYDFQVEVAYEKRADDGTTGAKVPSTDAAWLVGGSARFMDQNNGSPFSLAVKLLMGRDTSANLNGTFYAGLPMSYKSSSRLAFMAEPKVSAWGQNEFFGFGLGVNFEVANGLNAIAEVTPVAGDADETVWAAGLRYHVPRSPLSLELSASNAIGRYGHGTLIAQDDTKVTLGGTLLFDGRSMKFWN</sequence>
<evidence type="ECO:0000313" key="2">
    <source>
        <dbReference type="Proteomes" id="UP000199144"/>
    </source>
</evidence>
<dbReference type="AlphaFoldDB" id="A0A1I4R197"/>
<dbReference type="Proteomes" id="UP000199144">
    <property type="component" value="Unassembled WGS sequence"/>
</dbReference>
<accession>A0A1I4R197</accession>
<name>A0A1I4R197_9RHOB</name>
<reference evidence="1 2" key="1">
    <citation type="submission" date="2016-10" db="EMBL/GenBank/DDBJ databases">
        <authorList>
            <person name="de Groot N.N."/>
        </authorList>
    </citation>
    <scope>NUCLEOTIDE SEQUENCE [LARGE SCALE GENOMIC DNA]</scope>
    <source>
        <strain evidence="1 2">DSM 15283</strain>
    </source>
</reference>
<proteinExistence type="predicted"/>
<protein>
    <submittedName>
        <fullName evidence="1">Uncharacterized protein</fullName>
    </submittedName>
</protein>
<organism evidence="1 2">
    <name type="scientific">Shimia aestuarii</name>
    <dbReference type="NCBI Taxonomy" id="254406"/>
    <lineage>
        <taxon>Bacteria</taxon>
        <taxon>Pseudomonadati</taxon>
        <taxon>Pseudomonadota</taxon>
        <taxon>Alphaproteobacteria</taxon>
        <taxon>Rhodobacterales</taxon>
        <taxon>Roseobacteraceae</taxon>
    </lineage>
</organism>
<dbReference type="EMBL" id="FOTQ01000007">
    <property type="protein sequence ID" value="SFM46084.1"/>
    <property type="molecule type" value="Genomic_DNA"/>
</dbReference>